<dbReference type="SUPFAM" id="SSF49464">
    <property type="entry name" value="Carboxypeptidase regulatory domain-like"/>
    <property type="match status" value="1"/>
</dbReference>
<dbReference type="EMBL" id="BAABAV010000001">
    <property type="protein sequence ID" value="GAA4269747.1"/>
    <property type="molecule type" value="Genomic_DNA"/>
</dbReference>
<name>A0ABP8EBY3_9FLAO</name>
<sequence>MKTNLTYPVLLASLFFICVLNKTSAQQDNAFKEVQGIIIDANTNTPLVFADIVLDETNISTVTNTDGEFLLKIPNTLLNSLLSITHLGYEKLNLKVSNFKNNSKIKLTPAVTPLDEVSILRYKDDARSLVIETLSRKSTVYNNDNTLMTAFYRETIKKRRKNASLSEAVFKIHKQPYNNQRNDNIELIKARKNTDYSKLDTIALKLQGGPFSNLYTDIIKYPEFIFTKEDLAFYNFSFGESTQIDENLVYVVNFKQKQNIKTPLYFGKLYIDSNTLALTSAVYSLNVENKELSSQMYIRKKPRKVDVYPTEAMYRVNYRTSNGKWHYAYSNISLTFKVNWKGKLFNSVYSLNSEMAITDWEIKDTKIAKVRSQLIRPTTILSEKASGFSDPKFWGEYNIIEPEKSIENAIKKIQKQLKRT</sequence>
<keyword evidence="1" id="KW-0732">Signal</keyword>
<organism evidence="2 3">
    <name type="scientific">Hyunsoonleella aestuarii</name>
    <dbReference type="NCBI Taxonomy" id="912802"/>
    <lineage>
        <taxon>Bacteria</taxon>
        <taxon>Pseudomonadati</taxon>
        <taxon>Bacteroidota</taxon>
        <taxon>Flavobacteriia</taxon>
        <taxon>Flavobacteriales</taxon>
        <taxon>Flavobacteriaceae</taxon>
    </lineage>
</organism>
<feature type="chain" id="PRO_5046493087" evidence="1">
    <location>
        <begin position="26"/>
        <end position="420"/>
    </location>
</feature>
<gene>
    <name evidence="2" type="ORF">GCM10022257_18480</name>
</gene>
<dbReference type="Gene3D" id="2.60.40.1120">
    <property type="entry name" value="Carboxypeptidase-like, regulatory domain"/>
    <property type="match status" value="1"/>
</dbReference>
<protein>
    <submittedName>
        <fullName evidence="2">Carboxypeptidase-like regulatory domain-containing protein</fullName>
    </submittedName>
</protein>
<accession>A0ABP8EBY3</accession>
<reference evidence="3" key="1">
    <citation type="journal article" date="2019" name="Int. J. Syst. Evol. Microbiol.">
        <title>The Global Catalogue of Microorganisms (GCM) 10K type strain sequencing project: providing services to taxonomists for standard genome sequencing and annotation.</title>
        <authorList>
            <consortium name="The Broad Institute Genomics Platform"/>
            <consortium name="The Broad Institute Genome Sequencing Center for Infectious Disease"/>
            <person name="Wu L."/>
            <person name="Ma J."/>
        </authorList>
    </citation>
    <scope>NUCLEOTIDE SEQUENCE [LARGE SCALE GENOMIC DNA]</scope>
    <source>
        <strain evidence="3">JCM 17452</strain>
    </source>
</reference>
<comment type="caution">
    <text evidence="2">The sequence shown here is derived from an EMBL/GenBank/DDBJ whole genome shotgun (WGS) entry which is preliminary data.</text>
</comment>
<dbReference type="Proteomes" id="UP001500027">
    <property type="component" value="Unassembled WGS sequence"/>
</dbReference>
<dbReference type="InterPro" id="IPR008969">
    <property type="entry name" value="CarboxyPept-like_regulatory"/>
</dbReference>
<dbReference type="Pfam" id="PF13715">
    <property type="entry name" value="CarbopepD_reg_2"/>
    <property type="match status" value="1"/>
</dbReference>
<dbReference type="RefSeq" id="WP_139000363.1">
    <property type="nucleotide sequence ID" value="NZ_BAABAV010000001.1"/>
</dbReference>
<proteinExistence type="predicted"/>
<evidence type="ECO:0000313" key="3">
    <source>
        <dbReference type="Proteomes" id="UP001500027"/>
    </source>
</evidence>
<evidence type="ECO:0000313" key="2">
    <source>
        <dbReference type="EMBL" id="GAA4269747.1"/>
    </source>
</evidence>
<evidence type="ECO:0000256" key="1">
    <source>
        <dbReference type="SAM" id="SignalP"/>
    </source>
</evidence>
<keyword evidence="3" id="KW-1185">Reference proteome</keyword>
<feature type="signal peptide" evidence="1">
    <location>
        <begin position="1"/>
        <end position="25"/>
    </location>
</feature>